<protein>
    <recommendedName>
        <fullName evidence="3">Polyketide cyclase</fullName>
    </recommendedName>
</protein>
<evidence type="ECO:0008006" key="3">
    <source>
        <dbReference type="Google" id="ProtNLM"/>
    </source>
</evidence>
<keyword evidence="2" id="KW-1185">Reference proteome</keyword>
<evidence type="ECO:0000313" key="2">
    <source>
        <dbReference type="Proteomes" id="UP001166784"/>
    </source>
</evidence>
<dbReference type="EMBL" id="JAKWJU010000002">
    <property type="protein sequence ID" value="MCH6163513.1"/>
    <property type="molecule type" value="Genomic_DNA"/>
</dbReference>
<evidence type="ECO:0000313" key="1">
    <source>
        <dbReference type="EMBL" id="MCH6163513.1"/>
    </source>
</evidence>
<gene>
    <name evidence="1" type="ORF">MMA15_24890</name>
</gene>
<reference evidence="1" key="2">
    <citation type="journal article" date="2023" name="Int. J. Syst. Evol. Microbiol.">
        <title>Streptomyces marispadix sp. nov., isolated from marine beach sediment of the Northern Coast of Portugal.</title>
        <authorList>
            <person name="dos Santos J.D.N."/>
            <person name="Vitorino I.R."/>
            <person name="Kallscheuer N."/>
            <person name="Srivastava A."/>
            <person name="Krautwurst S."/>
            <person name="Marz M."/>
            <person name="Jogler C."/>
            <person name="Lobo Da Cunha A."/>
            <person name="Catita J."/>
            <person name="Goncalves H."/>
            <person name="Gonzalez I."/>
            <person name="Reyes F."/>
            <person name="Lage O.M."/>
        </authorList>
    </citation>
    <scope>NUCLEOTIDE SEQUENCE</scope>
    <source>
        <strain evidence="1">M600PL45_2</strain>
    </source>
</reference>
<proteinExistence type="predicted"/>
<dbReference type="Proteomes" id="UP001166784">
    <property type="component" value="Unassembled WGS sequence"/>
</dbReference>
<name>A0ABS9T4Y0_9ACTN</name>
<sequence>MHSGRNPASQGPATARRLPRVWGAREDEIHRAYPCDELLEGPREEWFRAVTVAADRDTVFRWLCQLKVAPYSYDLLDNGGRRSPRGLTPGVERLETGQRVMTIFRLADFSTGRHMTLVMDDPKGARLFGDFAVTYAVHDEGPGTTRLLAKLVVGGEEGVLGRLRRPLLAWGDLLMMRRQLLTLRRRAEGR</sequence>
<dbReference type="RefSeq" id="WP_241062400.1">
    <property type="nucleotide sequence ID" value="NZ_JAKWJU010000002.1"/>
</dbReference>
<organism evidence="1 2">
    <name type="scientific">Streptomyces marispadix</name>
    <dbReference type="NCBI Taxonomy" id="2922868"/>
    <lineage>
        <taxon>Bacteria</taxon>
        <taxon>Bacillati</taxon>
        <taxon>Actinomycetota</taxon>
        <taxon>Actinomycetes</taxon>
        <taxon>Kitasatosporales</taxon>
        <taxon>Streptomycetaceae</taxon>
        <taxon>Streptomyces</taxon>
    </lineage>
</organism>
<comment type="caution">
    <text evidence="1">The sequence shown here is derived from an EMBL/GenBank/DDBJ whole genome shotgun (WGS) entry which is preliminary data.</text>
</comment>
<accession>A0ABS9T4Y0</accession>
<reference evidence="1" key="1">
    <citation type="submission" date="2022-03" db="EMBL/GenBank/DDBJ databases">
        <authorList>
            <person name="Santos J.D.N."/>
            <person name="Kallscheuer N."/>
            <person name="Jogler C."/>
            <person name="Lage O.M."/>
        </authorList>
    </citation>
    <scope>NUCLEOTIDE SEQUENCE</scope>
    <source>
        <strain evidence="1">M600PL45_2</strain>
    </source>
</reference>